<keyword evidence="3" id="KW-1185">Reference proteome</keyword>
<comment type="caution">
    <text evidence="2">The sequence shown here is derived from an EMBL/GenBank/DDBJ whole genome shotgun (WGS) entry which is preliminary data.</text>
</comment>
<evidence type="ECO:0008006" key="4">
    <source>
        <dbReference type="Google" id="ProtNLM"/>
    </source>
</evidence>
<sequence length="237" mass="25258">MSTATRFLCRAPQRVLCTGLLALCAALAACSTKPVPEWSLNASDAARRAMQAQLEGASRVADLEWGKARSEAAQTGQPALMARLALMRCALQVASLDWDDCSGYTPYAQDAAPAEQAYHRYLYGALQSGDMALLPAQHQGVAATLAQGEAVTAAQLQAVPDATARLVASGAALRAGRTTVEALWPVVDATATPQGWRRPLMAWMELERRRLESAGATSAAQTLARRLDVLQDKPTRP</sequence>
<dbReference type="AlphaFoldDB" id="A0A2A7UXJ2"/>
<keyword evidence="1" id="KW-0732">Signal</keyword>
<name>A0A2A7UXJ2_COMTR</name>
<feature type="chain" id="PRO_5012924860" description="DUF4398 domain-containing protein" evidence="1">
    <location>
        <begin position="29"/>
        <end position="237"/>
    </location>
</feature>
<proteinExistence type="predicted"/>
<dbReference type="EMBL" id="PDEA01000001">
    <property type="protein sequence ID" value="PEH90035.1"/>
    <property type="molecule type" value="Genomic_DNA"/>
</dbReference>
<evidence type="ECO:0000313" key="3">
    <source>
        <dbReference type="Proteomes" id="UP000220246"/>
    </source>
</evidence>
<dbReference type="GeneID" id="80802288"/>
<dbReference type="STRING" id="1219032.GCA_001515545_00729"/>
<dbReference type="RefSeq" id="WP_066533561.1">
    <property type="nucleotide sequence ID" value="NZ_JAOCAL010000026.1"/>
</dbReference>
<dbReference type="Proteomes" id="UP000220246">
    <property type="component" value="Unassembled WGS sequence"/>
</dbReference>
<evidence type="ECO:0000313" key="2">
    <source>
        <dbReference type="EMBL" id="PEH90035.1"/>
    </source>
</evidence>
<organism evidence="2 3">
    <name type="scientific">Comamonas terrigena</name>
    <dbReference type="NCBI Taxonomy" id="32013"/>
    <lineage>
        <taxon>Bacteria</taxon>
        <taxon>Pseudomonadati</taxon>
        <taxon>Pseudomonadota</taxon>
        <taxon>Betaproteobacteria</taxon>
        <taxon>Burkholderiales</taxon>
        <taxon>Comamonadaceae</taxon>
        <taxon>Comamonas</taxon>
    </lineage>
</organism>
<evidence type="ECO:0000256" key="1">
    <source>
        <dbReference type="SAM" id="SignalP"/>
    </source>
</evidence>
<dbReference type="PROSITE" id="PS51257">
    <property type="entry name" value="PROKAR_LIPOPROTEIN"/>
    <property type="match status" value="1"/>
</dbReference>
<accession>A0A2A7UXJ2</accession>
<dbReference type="OrthoDB" id="8562564at2"/>
<reference evidence="3" key="1">
    <citation type="submission" date="2017-09" db="EMBL/GenBank/DDBJ databases">
        <title>FDA dAtabase for Regulatory Grade micrObial Sequences (FDA-ARGOS): Supporting development and validation of Infectious Disease Dx tests.</title>
        <authorList>
            <person name="Minogue T."/>
            <person name="Wolcott M."/>
            <person name="Wasieloski L."/>
            <person name="Aguilar W."/>
            <person name="Moore D."/>
            <person name="Tallon L."/>
            <person name="Sadzewicz L."/>
            <person name="Ott S."/>
            <person name="Zhao X."/>
            <person name="Nagaraj S."/>
            <person name="Vavikolanu K."/>
            <person name="Aluvathingal J."/>
            <person name="Nadendla S."/>
            <person name="Sichtig H."/>
        </authorList>
    </citation>
    <scope>NUCLEOTIDE SEQUENCE [LARGE SCALE GENOMIC DNA]</scope>
    <source>
        <strain evidence="3">FDAARGOS_394</strain>
    </source>
</reference>
<feature type="signal peptide" evidence="1">
    <location>
        <begin position="1"/>
        <end position="28"/>
    </location>
</feature>
<gene>
    <name evidence="2" type="ORF">CRM82_16845</name>
</gene>
<protein>
    <recommendedName>
        <fullName evidence="4">DUF4398 domain-containing protein</fullName>
    </recommendedName>
</protein>